<dbReference type="EMBL" id="AP027925">
    <property type="protein sequence ID" value="BED92426.1"/>
    <property type="molecule type" value="Genomic_DNA"/>
</dbReference>
<proteinExistence type="predicted"/>
<dbReference type="KEGG" id="ptrh:RsTaC01_0142"/>
<protein>
    <submittedName>
        <fullName evidence="1">Uncharacterized protein</fullName>
    </submittedName>
</protein>
<gene>
    <name evidence="1" type="ORF">RsTaC01_0142</name>
</gene>
<dbReference type="AlphaFoldDB" id="A0AA48KVY7"/>
<sequence length="113" mass="13066">MNIQIYLYNCWSISAKKLKNACKYAKSSSNKDKEKWNYIVDAIQSENSKCSEKQIKGLINGTMKEMDKEIVNAKKELNKKEIQSQNSTMDVDDMLGTLRKCTNEGEFENTLRK</sequence>
<evidence type="ECO:0000313" key="1">
    <source>
        <dbReference type="EMBL" id="BED92426.1"/>
    </source>
</evidence>
<organism evidence="1">
    <name type="scientific">Candidatus Paraimprobicoccus trichonymphae</name>
    <dbReference type="NCBI Taxonomy" id="3033793"/>
    <lineage>
        <taxon>Bacteria</taxon>
        <taxon>Bacillati</taxon>
        <taxon>Bacillota</taxon>
        <taxon>Clostridia</taxon>
        <taxon>Candidatus Paraimprobicoccus</taxon>
    </lineage>
</organism>
<dbReference type="Proteomes" id="UP001335720">
    <property type="component" value="Chromosome"/>
</dbReference>
<name>A0AA48KVY7_9FIRM</name>
<reference evidence="1" key="1">
    <citation type="journal article" date="2023" name="ISME J.">
        <title>Emergence of putative energy parasites within Clostridia revealed by genome analysis of a novel endosymbiotic clade.</title>
        <authorList>
            <person name="Takahashi K."/>
            <person name="Kuwahara H."/>
            <person name="Horikawa Y."/>
            <person name="Izawa K."/>
            <person name="Kato D."/>
            <person name="Inagaki T."/>
            <person name="Yuki M."/>
            <person name="Ohkuma M."/>
            <person name="Hongoh Y."/>
        </authorList>
    </citation>
    <scope>NUCLEOTIDE SEQUENCE</scope>
    <source>
        <strain evidence="1">RsTa-C01</strain>
    </source>
</reference>
<accession>A0AA48KVY7</accession>